<feature type="domain" description="HTH luxR-type" evidence="1">
    <location>
        <begin position="3"/>
        <end position="33"/>
    </location>
</feature>
<dbReference type="GO" id="GO:0006355">
    <property type="term" value="P:regulation of DNA-templated transcription"/>
    <property type="evidence" value="ECO:0007669"/>
    <property type="project" value="InterPro"/>
</dbReference>
<reference evidence="2 3" key="2">
    <citation type="journal article" date="2020" name="Microbiol. Resour. Announc.">
        <title>Antarctic desert soil bacteria exhibit high novel natural product potential, evaluated through long-read genome sequencing and comparative genomics.</title>
        <authorList>
            <person name="Benaud N."/>
            <person name="Edwards R.J."/>
            <person name="Amos T.G."/>
            <person name="D'Agostino P.M."/>
            <person name="Gutierrez-Chavez C."/>
            <person name="Montgomery K."/>
            <person name="Nicetic I."/>
            <person name="Ferrari B.C."/>
        </authorList>
    </citation>
    <scope>NUCLEOTIDE SEQUENCE [LARGE SCALE GENOMIC DNA]</scope>
    <source>
        <strain evidence="2 3">SPB151</strain>
    </source>
</reference>
<reference evidence="3" key="1">
    <citation type="submission" date="2019-09" db="EMBL/GenBank/DDBJ databases">
        <title>Antimicrobial potential of Antarctic Bacteria.</title>
        <authorList>
            <person name="Benaud N."/>
            <person name="Edwards R.J."/>
            <person name="Ferrari B.C."/>
        </authorList>
    </citation>
    <scope>NUCLEOTIDE SEQUENCE [LARGE SCALE GENOMIC DNA]</scope>
    <source>
        <strain evidence="3">SPB151</strain>
    </source>
</reference>
<dbReference type="InterPro" id="IPR000792">
    <property type="entry name" value="Tscrpt_reg_LuxR_C"/>
</dbReference>
<proteinExistence type="predicted"/>
<dbReference type="InterPro" id="IPR036388">
    <property type="entry name" value="WH-like_DNA-bd_sf"/>
</dbReference>
<evidence type="ECO:0000259" key="1">
    <source>
        <dbReference type="Pfam" id="PF00196"/>
    </source>
</evidence>
<dbReference type="SUPFAM" id="SSF46894">
    <property type="entry name" value="C-terminal effector domain of the bipartite response regulators"/>
    <property type="match status" value="1"/>
</dbReference>
<dbReference type="InterPro" id="IPR016032">
    <property type="entry name" value="Sig_transdc_resp-reg_C-effctor"/>
</dbReference>
<name>A0A7G6X927_9ACTN</name>
<dbReference type="Gene3D" id="1.10.10.10">
    <property type="entry name" value="Winged helix-like DNA-binding domain superfamily/Winged helix DNA-binding domain"/>
    <property type="match status" value="1"/>
</dbReference>
<dbReference type="GO" id="GO:0003677">
    <property type="term" value="F:DNA binding"/>
    <property type="evidence" value="ECO:0007669"/>
    <property type="project" value="InterPro"/>
</dbReference>
<dbReference type="Proteomes" id="UP000515563">
    <property type="component" value="Chromosome"/>
</dbReference>
<evidence type="ECO:0000313" key="2">
    <source>
        <dbReference type="EMBL" id="QNE22742.1"/>
    </source>
</evidence>
<keyword evidence="3" id="KW-1185">Reference proteome</keyword>
<organism evidence="2 3">
    <name type="scientific">Kribbella qitaiheensis</name>
    <dbReference type="NCBI Taxonomy" id="1544730"/>
    <lineage>
        <taxon>Bacteria</taxon>
        <taxon>Bacillati</taxon>
        <taxon>Actinomycetota</taxon>
        <taxon>Actinomycetes</taxon>
        <taxon>Propionibacteriales</taxon>
        <taxon>Kribbellaceae</taxon>
        <taxon>Kribbella</taxon>
    </lineage>
</organism>
<evidence type="ECO:0000313" key="3">
    <source>
        <dbReference type="Proteomes" id="UP000515563"/>
    </source>
</evidence>
<protein>
    <recommendedName>
        <fullName evidence="1">HTH luxR-type domain-containing protein</fullName>
    </recommendedName>
</protein>
<dbReference type="EMBL" id="CP043661">
    <property type="protein sequence ID" value="QNE22742.1"/>
    <property type="molecule type" value="Genomic_DNA"/>
</dbReference>
<dbReference type="KEGG" id="kqi:F1D05_02880"/>
<accession>A0A7G6X927</accession>
<gene>
    <name evidence="2" type="ORF">F1D05_02880</name>
</gene>
<dbReference type="AlphaFoldDB" id="A0A7G6X927"/>
<dbReference type="Pfam" id="PF00196">
    <property type="entry name" value="GerE"/>
    <property type="match status" value="1"/>
</dbReference>
<sequence>MVDELHLSPHTVQEHVHAAYDKVGVGSRRELIAALLGER</sequence>